<dbReference type="EMBL" id="FNAV01000002">
    <property type="protein sequence ID" value="SDE25786.1"/>
    <property type="molecule type" value="Genomic_DNA"/>
</dbReference>
<name>A0A1G7BH87_9RHOB</name>
<accession>A0A1G7BH87</accession>
<sequence length="126" mass="13442">MPPAPWHSEGMLQRLLSLLPAVLLAVALAATGVTSAGMMAPDADAVAFAQFEHAHGAVQGDLCGKSHGHDHHCPFCHGLPEAALPQPEDAQSLLLPHDGWRRMRDLHRAAQARNPSHAPRAPPQRA</sequence>
<gene>
    <name evidence="1" type="ORF">SAMN04488105_102143</name>
</gene>
<reference evidence="2" key="1">
    <citation type="submission" date="2016-10" db="EMBL/GenBank/DDBJ databases">
        <authorList>
            <person name="Varghese N."/>
            <person name="Submissions S."/>
        </authorList>
    </citation>
    <scope>NUCLEOTIDE SEQUENCE [LARGE SCALE GENOMIC DNA]</scope>
    <source>
        <strain evidence="2">DSM 10146</strain>
    </source>
</reference>
<evidence type="ECO:0000313" key="2">
    <source>
        <dbReference type="Proteomes" id="UP000198994"/>
    </source>
</evidence>
<keyword evidence="2" id="KW-1185">Reference proteome</keyword>
<evidence type="ECO:0008006" key="3">
    <source>
        <dbReference type="Google" id="ProtNLM"/>
    </source>
</evidence>
<evidence type="ECO:0000313" key="1">
    <source>
        <dbReference type="EMBL" id="SDE25786.1"/>
    </source>
</evidence>
<dbReference type="AlphaFoldDB" id="A0A1G7BH87"/>
<organism evidence="1 2">
    <name type="scientific">Salipiger thiooxidans</name>
    <dbReference type="NCBI Taxonomy" id="282683"/>
    <lineage>
        <taxon>Bacteria</taxon>
        <taxon>Pseudomonadati</taxon>
        <taxon>Pseudomonadota</taxon>
        <taxon>Alphaproteobacteria</taxon>
        <taxon>Rhodobacterales</taxon>
        <taxon>Roseobacteraceae</taxon>
        <taxon>Salipiger</taxon>
    </lineage>
</organism>
<dbReference type="STRING" id="282683.SAMN04488105_102143"/>
<proteinExistence type="predicted"/>
<dbReference type="Proteomes" id="UP000198994">
    <property type="component" value="Unassembled WGS sequence"/>
</dbReference>
<protein>
    <recommendedName>
        <fullName evidence="3">DUF2946 domain-containing protein</fullName>
    </recommendedName>
</protein>